<gene>
    <name evidence="3" type="ORF">MELLADRAFT_73508</name>
</gene>
<dbReference type="EMBL" id="GL883169">
    <property type="protein sequence ID" value="EGF98760.1"/>
    <property type="molecule type" value="Genomic_DNA"/>
</dbReference>
<dbReference type="HOGENOM" id="CLU_1796908_0_0_1"/>
<protein>
    <submittedName>
        <fullName evidence="3">Uncharacterized protein</fullName>
    </submittedName>
</protein>
<evidence type="ECO:0000256" key="2">
    <source>
        <dbReference type="SAM" id="MobiDB-lite"/>
    </source>
</evidence>
<accession>F4S956</accession>
<evidence type="ECO:0000256" key="1">
    <source>
        <dbReference type="ARBA" id="ARBA00006349"/>
    </source>
</evidence>
<reference evidence="4" key="1">
    <citation type="journal article" date="2011" name="Proc. Natl. Acad. Sci. U.S.A.">
        <title>Obligate biotrophy features unraveled by the genomic analysis of rust fungi.</title>
        <authorList>
            <person name="Duplessis S."/>
            <person name="Cuomo C.A."/>
            <person name="Lin Y.-C."/>
            <person name="Aerts A."/>
            <person name="Tisserant E."/>
            <person name="Veneault-Fourrey C."/>
            <person name="Joly D.L."/>
            <person name="Hacquard S."/>
            <person name="Amselem J."/>
            <person name="Cantarel B.L."/>
            <person name="Chiu R."/>
            <person name="Coutinho P.M."/>
            <person name="Feau N."/>
            <person name="Field M."/>
            <person name="Frey P."/>
            <person name="Gelhaye E."/>
            <person name="Goldberg J."/>
            <person name="Grabherr M.G."/>
            <person name="Kodira C.D."/>
            <person name="Kohler A."/>
            <person name="Kuees U."/>
            <person name="Lindquist E.A."/>
            <person name="Lucas S.M."/>
            <person name="Mago R."/>
            <person name="Mauceli E."/>
            <person name="Morin E."/>
            <person name="Murat C."/>
            <person name="Pangilinan J.L."/>
            <person name="Park R."/>
            <person name="Pearson M."/>
            <person name="Quesneville H."/>
            <person name="Rouhier N."/>
            <person name="Sakthikumar S."/>
            <person name="Salamov A.A."/>
            <person name="Schmutz J."/>
            <person name="Selles B."/>
            <person name="Shapiro H."/>
            <person name="Tanguay P."/>
            <person name="Tuskan G.A."/>
            <person name="Henrissat B."/>
            <person name="Van de Peer Y."/>
            <person name="Rouze P."/>
            <person name="Ellis J.G."/>
            <person name="Dodds P.N."/>
            <person name="Schein J.E."/>
            <person name="Zhong S."/>
            <person name="Hamelin R.C."/>
            <person name="Grigoriev I.V."/>
            <person name="Szabo L.J."/>
            <person name="Martin F."/>
        </authorList>
    </citation>
    <scope>NUCLEOTIDE SEQUENCE [LARGE SCALE GENOMIC DNA]</scope>
    <source>
        <strain evidence="4">98AG31 / pathotype 3-4-7</strain>
    </source>
</reference>
<dbReference type="STRING" id="747676.F4S956"/>
<evidence type="ECO:0000313" key="3">
    <source>
        <dbReference type="EMBL" id="EGF98760.1"/>
    </source>
</evidence>
<dbReference type="KEGG" id="mlr:MELLADRAFT_73508"/>
<dbReference type="GO" id="GO:0003714">
    <property type="term" value="F:transcription corepressor activity"/>
    <property type="evidence" value="ECO:0007669"/>
    <property type="project" value="InterPro"/>
</dbReference>
<dbReference type="OrthoDB" id="4159489at2759"/>
<dbReference type="InParanoid" id="F4S956"/>
<evidence type="ECO:0000313" key="4">
    <source>
        <dbReference type="Proteomes" id="UP000001072"/>
    </source>
</evidence>
<sequence length="144" mass="15029">MAPLPSSTLPLVSSSSSSNTPNLQTSNPTSSNLPNNPTQSTSINPNQSQSKNLNIETEIDPNQISSPLELIGWVDSVLSKLETKFSRIEVDVLDRLDLLGKRIDSLETSMSELMEGAGGATTVSSGPSTAALTSELSPVSGPSS</sequence>
<feature type="compositionally biased region" description="Polar residues" evidence="2">
    <location>
        <begin position="43"/>
        <end position="56"/>
    </location>
</feature>
<feature type="compositionally biased region" description="Low complexity" evidence="2">
    <location>
        <begin position="1"/>
        <end position="42"/>
    </location>
</feature>
<keyword evidence="4" id="KW-1185">Reference proteome</keyword>
<dbReference type="Proteomes" id="UP000001072">
    <property type="component" value="Unassembled WGS sequence"/>
</dbReference>
<feature type="region of interest" description="Disordered" evidence="2">
    <location>
        <begin position="116"/>
        <end position="144"/>
    </location>
</feature>
<dbReference type="GeneID" id="18932403"/>
<dbReference type="Gene3D" id="1.20.5.430">
    <property type="match status" value="1"/>
</dbReference>
<organism evidence="4">
    <name type="scientific">Melampsora larici-populina (strain 98AG31 / pathotype 3-4-7)</name>
    <name type="common">Poplar leaf rust fungus</name>
    <dbReference type="NCBI Taxonomy" id="747676"/>
    <lineage>
        <taxon>Eukaryota</taxon>
        <taxon>Fungi</taxon>
        <taxon>Dikarya</taxon>
        <taxon>Basidiomycota</taxon>
        <taxon>Pucciniomycotina</taxon>
        <taxon>Pucciniomycetes</taxon>
        <taxon>Pucciniales</taxon>
        <taxon>Melampsoraceae</taxon>
        <taxon>Melampsora</taxon>
    </lineage>
</organism>
<dbReference type="eggNOG" id="ENOG502SEKG">
    <property type="taxonomic scope" value="Eukaryota"/>
</dbReference>
<comment type="similarity">
    <text evidence="1">Belongs to the HSBP1 family.</text>
</comment>
<feature type="region of interest" description="Disordered" evidence="2">
    <location>
        <begin position="1"/>
        <end position="56"/>
    </location>
</feature>
<dbReference type="VEuPathDB" id="FungiDB:MELLADRAFT_73508"/>
<proteinExistence type="inferred from homology"/>
<feature type="compositionally biased region" description="Polar residues" evidence="2">
    <location>
        <begin position="121"/>
        <end position="144"/>
    </location>
</feature>
<dbReference type="AlphaFoldDB" id="F4S956"/>
<name>F4S956_MELLP</name>
<dbReference type="InterPro" id="IPR009643">
    <property type="entry name" value="HS1-bd"/>
</dbReference>
<dbReference type="RefSeq" id="XP_007417924.1">
    <property type="nucleotide sequence ID" value="XM_007417862.1"/>
</dbReference>
<dbReference type="Pfam" id="PF06825">
    <property type="entry name" value="HSBP1"/>
    <property type="match status" value="1"/>
</dbReference>